<keyword evidence="6" id="KW-1185">Reference proteome</keyword>
<sequence>MLVRLVDHLGPVGDEHQEPAGDSPLARLTPRELEVLALVADGLSNRQVGERLVISSKTASVHVSNILAKLAVTSRGEAAARYRSAS</sequence>
<dbReference type="SUPFAM" id="SSF46894">
    <property type="entry name" value="C-terminal effector domain of the bipartite response regulators"/>
    <property type="match status" value="1"/>
</dbReference>
<gene>
    <name evidence="5" type="ORF">GCM10011575_43390</name>
</gene>
<dbReference type="InterPro" id="IPR036388">
    <property type="entry name" value="WH-like_DNA-bd_sf"/>
</dbReference>
<dbReference type="EMBL" id="BMMZ01000015">
    <property type="protein sequence ID" value="GGL80430.1"/>
    <property type="molecule type" value="Genomic_DNA"/>
</dbReference>
<feature type="domain" description="HTH luxR-type" evidence="4">
    <location>
        <begin position="21"/>
        <end position="86"/>
    </location>
</feature>
<evidence type="ECO:0000313" key="5">
    <source>
        <dbReference type="EMBL" id="GGL80430.1"/>
    </source>
</evidence>
<dbReference type="InterPro" id="IPR016032">
    <property type="entry name" value="Sig_transdc_resp-reg_C-effctor"/>
</dbReference>
<reference evidence="5" key="2">
    <citation type="submission" date="2020-09" db="EMBL/GenBank/DDBJ databases">
        <authorList>
            <person name="Sun Q."/>
            <person name="Zhou Y."/>
        </authorList>
    </citation>
    <scope>NUCLEOTIDE SEQUENCE</scope>
    <source>
        <strain evidence="5">CGMCC 4.7306</strain>
    </source>
</reference>
<evidence type="ECO:0000313" key="6">
    <source>
        <dbReference type="Proteomes" id="UP000613840"/>
    </source>
</evidence>
<protein>
    <recommendedName>
        <fullName evidence="4">HTH luxR-type domain-containing protein</fullName>
    </recommendedName>
</protein>
<evidence type="ECO:0000256" key="2">
    <source>
        <dbReference type="ARBA" id="ARBA00023125"/>
    </source>
</evidence>
<proteinExistence type="predicted"/>
<organism evidence="5 6">
    <name type="scientific">Microlunatus endophyticus</name>
    <dbReference type="NCBI Taxonomy" id="1716077"/>
    <lineage>
        <taxon>Bacteria</taxon>
        <taxon>Bacillati</taxon>
        <taxon>Actinomycetota</taxon>
        <taxon>Actinomycetes</taxon>
        <taxon>Propionibacteriales</taxon>
        <taxon>Propionibacteriaceae</taxon>
        <taxon>Microlunatus</taxon>
    </lineage>
</organism>
<dbReference type="PANTHER" id="PTHR44688">
    <property type="entry name" value="DNA-BINDING TRANSCRIPTIONAL ACTIVATOR DEVR_DOSR"/>
    <property type="match status" value="1"/>
</dbReference>
<accession>A0A917SH99</accession>
<dbReference type="RefSeq" id="WP_229670489.1">
    <property type="nucleotide sequence ID" value="NZ_BMMZ01000015.1"/>
</dbReference>
<dbReference type="AlphaFoldDB" id="A0A917SH99"/>
<dbReference type="PRINTS" id="PR00038">
    <property type="entry name" value="HTHLUXR"/>
</dbReference>
<comment type="caution">
    <text evidence="5">The sequence shown here is derived from an EMBL/GenBank/DDBJ whole genome shotgun (WGS) entry which is preliminary data.</text>
</comment>
<dbReference type="InterPro" id="IPR000792">
    <property type="entry name" value="Tscrpt_reg_LuxR_C"/>
</dbReference>
<name>A0A917SH99_9ACTN</name>
<dbReference type="Proteomes" id="UP000613840">
    <property type="component" value="Unassembled WGS sequence"/>
</dbReference>
<keyword evidence="2" id="KW-0238">DNA-binding</keyword>
<keyword evidence="3" id="KW-0804">Transcription</keyword>
<evidence type="ECO:0000256" key="3">
    <source>
        <dbReference type="ARBA" id="ARBA00023163"/>
    </source>
</evidence>
<dbReference type="CDD" id="cd06170">
    <property type="entry name" value="LuxR_C_like"/>
    <property type="match status" value="1"/>
</dbReference>
<dbReference type="Gene3D" id="1.10.10.10">
    <property type="entry name" value="Winged helix-like DNA-binding domain superfamily/Winged helix DNA-binding domain"/>
    <property type="match status" value="1"/>
</dbReference>
<evidence type="ECO:0000259" key="4">
    <source>
        <dbReference type="PROSITE" id="PS50043"/>
    </source>
</evidence>
<evidence type="ECO:0000256" key="1">
    <source>
        <dbReference type="ARBA" id="ARBA00023015"/>
    </source>
</evidence>
<dbReference type="GO" id="GO:0003677">
    <property type="term" value="F:DNA binding"/>
    <property type="evidence" value="ECO:0007669"/>
    <property type="project" value="UniProtKB-KW"/>
</dbReference>
<dbReference type="PROSITE" id="PS50043">
    <property type="entry name" value="HTH_LUXR_2"/>
    <property type="match status" value="1"/>
</dbReference>
<dbReference type="Pfam" id="PF00196">
    <property type="entry name" value="GerE"/>
    <property type="match status" value="1"/>
</dbReference>
<dbReference type="PANTHER" id="PTHR44688:SF16">
    <property type="entry name" value="DNA-BINDING TRANSCRIPTIONAL ACTIVATOR DEVR_DOSR"/>
    <property type="match status" value="1"/>
</dbReference>
<dbReference type="GO" id="GO:0006355">
    <property type="term" value="P:regulation of DNA-templated transcription"/>
    <property type="evidence" value="ECO:0007669"/>
    <property type="project" value="InterPro"/>
</dbReference>
<keyword evidence="1" id="KW-0805">Transcription regulation</keyword>
<reference evidence="5" key="1">
    <citation type="journal article" date="2014" name="Int. J. Syst. Evol. Microbiol.">
        <title>Complete genome sequence of Corynebacterium casei LMG S-19264T (=DSM 44701T), isolated from a smear-ripened cheese.</title>
        <authorList>
            <consortium name="US DOE Joint Genome Institute (JGI-PGF)"/>
            <person name="Walter F."/>
            <person name="Albersmeier A."/>
            <person name="Kalinowski J."/>
            <person name="Ruckert C."/>
        </authorList>
    </citation>
    <scope>NUCLEOTIDE SEQUENCE</scope>
    <source>
        <strain evidence="5">CGMCC 4.7306</strain>
    </source>
</reference>
<dbReference type="SMART" id="SM00421">
    <property type="entry name" value="HTH_LUXR"/>
    <property type="match status" value="1"/>
</dbReference>